<dbReference type="InterPro" id="IPR008276">
    <property type="entry name" value="C_nuclsd_transpt"/>
</dbReference>
<reference evidence="4 5" key="1">
    <citation type="submission" date="2024-10" db="EMBL/GenBank/DDBJ databases">
        <authorList>
            <person name="Kim D."/>
        </authorList>
    </citation>
    <scope>NUCLEOTIDE SEQUENCE [LARGE SCALE GENOMIC DNA]</scope>
    <source>
        <strain evidence="4">Taebaek</strain>
    </source>
</reference>
<dbReference type="InterPro" id="IPR002668">
    <property type="entry name" value="CNT_N_dom"/>
</dbReference>
<evidence type="ECO:0000313" key="5">
    <source>
        <dbReference type="Proteomes" id="UP001620645"/>
    </source>
</evidence>
<feature type="compositionally biased region" description="Basic and acidic residues" evidence="1">
    <location>
        <begin position="82"/>
        <end position="92"/>
    </location>
</feature>
<evidence type="ECO:0000259" key="3">
    <source>
        <dbReference type="Pfam" id="PF01773"/>
    </source>
</evidence>
<gene>
    <name evidence="4" type="ORF">niasHS_013173</name>
</gene>
<dbReference type="Pfam" id="PF01773">
    <property type="entry name" value="Nucleos_tra2_N"/>
    <property type="match status" value="1"/>
</dbReference>
<feature type="region of interest" description="Disordered" evidence="1">
    <location>
        <begin position="1"/>
        <end position="116"/>
    </location>
</feature>
<feature type="transmembrane region" description="Helical" evidence="2">
    <location>
        <begin position="276"/>
        <end position="292"/>
    </location>
</feature>
<dbReference type="EMBL" id="JBICCN010000327">
    <property type="protein sequence ID" value="KAL3077184.1"/>
    <property type="molecule type" value="Genomic_DNA"/>
</dbReference>
<sequence>MGGDEQQQKQRLGEGQKMIETKKEEEIGQKEEEEKKEQSEEKKEEQREEKKEQREEEEKREEEGEKEENREKEEPKEEEEKEAQKEQWEERQQKRRFVKQRKCQNSHLKMPKAAGGVPFSATISPATNAFPKQPIGGLPPHRRHRLAIGDGALRALANTQNAVSDAFEEHSLLLHQIGKAALLVGWHIFLSFAAFHSLRRASPLLTLTAIGWAIFVYFRLMARPLRSAVQPIRQTFNNLWRHTFFKKFFFLFVICAIVAFLCDCSIFCLFRSRQRLLGLFGMFFYFVCMLLCSNSPSEIVWRPVLWGFFLQFSMGLAVLRWDWGSNQFDSLSELVLTFLEFTHNGTDFVYGFLSTPPKICGMDPVFAFHTAQIVIYFGAVVALLYHFGIMQFVIKKMAWLVQITLDTTATESLNACACIFLGFCQIQKTNDH</sequence>
<organism evidence="4 5">
    <name type="scientific">Heterodera schachtii</name>
    <name type="common">Sugarbeet cyst nematode worm</name>
    <name type="synonym">Tylenchus schachtii</name>
    <dbReference type="NCBI Taxonomy" id="97005"/>
    <lineage>
        <taxon>Eukaryota</taxon>
        <taxon>Metazoa</taxon>
        <taxon>Ecdysozoa</taxon>
        <taxon>Nematoda</taxon>
        <taxon>Chromadorea</taxon>
        <taxon>Rhabditida</taxon>
        <taxon>Tylenchina</taxon>
        <taxon>Tylenchomorpha</taxon>
        <taxon>Tylenchoidea</taxon>
        <taxon>Heteroderidae</taxon>
        <taxon>Heteroderinae</taxon>
        <taxon>Heterodera</taxon>
    </lineage>
</organism>
<keyword evidence="5" id="KW-1185">Reference proteome</keyword>
<proteinExistence type="predicted"/>
<name>A0ABD2IAN8_HETSC</name>
<evidence type="ECO:0000313" key="4">
    <source>
        <dbReference type="EMBL" id="KAL3077184.1"/>
    </source>
</evidence>
<feature type="transmembrane region" description="Helical" evidence="2">
    <location>
        <begin position="204"/>
        <end position="222"/>
    </location>
</feature>
<feature type="transmembrane region" description="Helical" evidence="2">
    <location>
        <begin position="248"/>
        <end position="270"/>
    </location>
</feature>
<keyword evidence="2" id="KW-1133">Transmembrane helix</keyword>
<feature type="transmembrane region" description="Helical" evidence="2">
    <location>
        <begin position="304"/>
        <end position="321"/>
    </location>
</feature>
<comment type="caution">
    <text evidence="4">The sequence shown here is derived from an EMBL/GenBank/DDBJ whole genome shotgun (WGS) entry which is preliminary data.</text>
</comment>
<keyword evidence="2" id="KW-0472">Membrane</keyword>
<feature type="domain" description="Concentrative nucleoside transporter N-terminal" evidence="3">
    <location>
        <begin position="280"/>
        <end position="352"/>
    </location>
</feature>
<evidence type="ECO:0000256" key="1">
    <source>
        <dbReference type="SAM" id="MobiDB-lite"/>
    </source>
</evidence>
<feature type="compositionally biased region" description="Basic and acidic residues" evidence="1">
    <location>
        <begin position="1"/>
        <end position="75"/>
    </location>
</feature>
<dbReference type="Proteomes" id="UP001620645">
    <property type="component" value="Unassembled WGS sequence"/>
</dbReference>
<accession>A0ABD2IAN8</accession>
<dbReference type="PANTHER" id="PTHR10590:SF4">
    <property type="entry name" value="SOLUTE CARRIER FAMILY 28 MEMBER 3"/>
    <property type="match status" value="1"/>
</dbReference>
<feature type="transmembrane region" description="Helical" evidence="2">
    <location>
        <begin position="373"/>
        <end position="394"/>
    </location>
</feature>
<dbReference type="AlphaFoldDB" id="A0ABD2IAN8"/>
<protein>
    <recommendedName>
        <fullName evidence="3">Concentrative nucleoside transporter N-terminal domain-containing protein</fullName>
    </recommendedName>
</protein>
<keyword evidence="2" id="KW-0812">Transmembrane</keyword>
<evidence type="ECO:0000256" key="2">
    <source>
        <dbReference type="SAM" id="Phobius"/>
    </source>
</evidence>
<dbReference type="PANTHER" id="PTHR10590">
    <property type="entry name" value="SODIUM/NUCLEOSIDE COTRANSPORTER"/>
    <property type="match status" value="1"/>
</dbReference>
<feature type="compositionally biased region" description="Basic residues" evidence="1">
    <location>
        <begin position="93"/>
        <end position="104"/>
    </location>
</feature>